<evidence type="ECO:0000313" key="1">
    <source>
        <dbReference type="EMBL" id="PIN17660.1"/>
    </source>
</evidence>
<reference evidence="2" key="1">
    <citation type="journal article" date="2018" name="Gigascience">
        <title>Genome assembly of the Pink Ipe (Handroanthus impetiginosus, Bignoniaceae), a highly valued, ecologically keystone Neotropical timber forest tree.</title>
        <authorList>
            <person name="Silva-Junior O.B."/>
            <person name="Grattapaglia D."/>
            <person name="Novaes E."/>
            <person name="Collevatti R.G."/>
        </authorList>
    </citation>
    <scope>NUCLEOTIDE SEQUENCE [LARGE SCALE GENOMIC DNA]</scope>
    <source>
        <strain evidence="2">cv. UFG-1</strain>
    </source>
</reference>
<name>A0A2G9HK32_9LAMI</name>
<dbReference type="AlphaFoldDB" id="A0A2G9HK32"/>
<comment type="caution">
    <text evidence="1">The sequence shown here is derived from an EMBL/GenBank/DDBJ whole genome shotgun (WGS) entry which is preliminary data.</text>
</comment>
<proteinExistence type="predicted"/>
<dbReference type="Proteomes" id="UP000231279">
    <property type="component" value="Unassembled WGS sequence"/>
</dbReference>
<sequence>MDEQAPLPLSSSSNCTYFTQQALQVTCNIFSGLLKPADLDFQTRTELQAAVPREMEKEEIRQQIIAAEIPRRCSEEDELWRRNDNSYETALRFPTGEVRSEMSLEEMLGRLAAARRRCWGF</sequence>
<accession>A0A2G9HK32</accession>
<gene>
    <name evidence="1" type="ORF">CDL12_09693</name>
</gene>
<evidence type="ECO:0000313" key="2">
    <source>
        <dbReference type="Proteomes" id="UP000231279"/>
    </source>
</evidence>
<dbReference type="OrthoDB" id="914140at2759"/>
<organism evidence="1 2">
    <name type="scientific">Handroanthus impetiginosus</name>
    <dbReference type="NCBI Taxonomy" id="429701"/>
    <lineage>
        <taxon>Eukaryota</taxon>
        <taxon>Viridiplantae</taxon>
        <taxon>Streptophyta</taxon>
        <taxon>Embryophyta</taxon>
        <taxon>Tracheophyta</taxon>
        <taxon>Spermatophyta</taxon>
        <taxon>Magnoliopsida</taxon>
        <taxon>eudicotyledons</taxon>
        <taxon>Gunneridae</taxon>
        <taxon>Pentapetalae</taxon>
        <taxon>asterids</taxon>
        <taxon>lamiids</taxon>
        <taxon>Lamiales</taxon>
        <taxon>Bignoniaceae</taxon>
        <taxon>Crescentiina</taxon>
        <taxon>Tabebuia alliance</taxon>
        <taxon>Handroanthus</taxon>
    </lineage>
</organism>
<protein>
    <submittedName>
        <fullName evidence="1">Uncharacterized protein</fullName>
    </submittedName>
</protein>
<dbReference type="EMBL" id="NKXS01001626">
    <property type="protein sequence ID" value="PIN17660.1"/>
    <property type="molecule type" value="Genomic_DNA"/>
</dbReference>
<keyword evidence="2" id="KW-1185">Reference proteome</keyword>